<accession>A0A520MF54</accession>
<evidence type="ECO:0000313" key="2">
    <source>
        <dbReference type="Proteomes" id="UP000315889"/>
    </source>
</evidence>
<reference evidence="1 2" key="1">
    <citation type="submission" date="2019-02" db="EMBL/GenBank/DDBJ databases">
        <title>Prokaryotic population dynamics and viral predation in marine succession experiment using metagenomics: the confinement effect.</title>
        <authorList>
            <person name="Haro-Moreno J.M."/>
            <person name="Rodriguez-Valera F."/>
            <person name="Lopez-Perez M."/>
        </authorList>
    </citation>
    <scope>NUCLEOTIDE SEQUENCE [LARGE SCALE GENOMIC DNA]</scope>
    <source>
        <strain evidence="1">MED-G170</strain>
    </source>
</reference>
<name>A0A520MF54_9GAMM</name>
<dbReference type="PANTHER" id="PTHR22603">
    <property type="entry name" value="CHOLINE/ETHANOALAMINE KINASE"/>
    <property type="match status" value="1"/>
</dbReference>
<dbReference type="Gene3D" id="3.90.1200.10">
    <property type="match status" value="1"/>
</dbReference>
<dbReference type="SUPFAM" id="SSF56112">
    <property type="entry name" value="Protein kinase-like (PK-like)"/>
    <property type="match status" value="1"/>
</dbReference>
<dbReference type="GO" id="GO:0004305">
    <property type="term" value="F:ethanolamine kinase activity"/>
    <property type="evidence" value="ECO:0007669"/>
    <property type="project" value="TreeGrafter"/>
</dbReference>
<dbReference type="Gene3D" id="3.30.200.20">
    <property type="entry name" value="Phosphorylase Kinase, domain 1"/>
    <property type="match status" value="1"/>
</dbReference>
<comment type="caution">
    <text evidence="1">The sequence shown here is derived from an EMBL/GenBank/DDBJ whole genome shotgun (WGS) entry which is preliminary data.</text>
</comment>
<evidence type="ECO:0000313" key="1">
    <source>
        <dbReference type="EMBL" id="RZO19811.1"/>
    </source>
</evidence>
<sequence>MCGRKLMLSRTAQILDNTLARWQQWDAGPEYRLAEPPKVIQQLLGGLTNQTFLVASGDFRAALRVNAANTDFLGIDRDREQLLLKTLQSSGSVPKLLYVDGDAQVTELIRGRHLAVNDLADKDIQYHLETCINRIQSYAIKNMNPRNYLSYIHLYSDQLTDFPGLAEIEDAATTIDNSIWVPVIGHHDLVLENVIYNDQKMYFIDWEYAHLGHPLIDHIKLFGRDYCADKADTQTINALETLQRGIEILWYAVQDMEKKNHRESQEKKNEQAS</sequence>
<dbReference type="InterPro" id="IPR011009">
    <property type="entry name" value="Kinase-like_dom_sf"/>
</dbReference>
<organism evidence="1 2">
    <name type="scientific">SAR92 clade bacterium</name>
    <dbReference type="NCBI Taxonomy" id="2315479"/>
    <lineage>
        <taxon>Bacteria</taxon>
        <taxon>Pseudomonadati</taxon>
        <taxon>Pseudomonadota</taxon>
        <taxon>Gammaproteobacteria</taxon>
        <taxon>Cellvibrionales</taxon>
        <taxon>Porticoccaceae</taxon>
        <taxon>SAR92 clade</taxon>
    </lineage>
</organism>
<proteinExistence type="predicted"/>
<dbReference type="Proteomes" id="UP000315889">
    <property type="component" value="Unassembled WGS sequence"/>
</dbReference>
<dbReference type="EMBL" id="SHBP01000008">
    <property type="protein sequence ID" value="RZO19811.1"/>
    <property type="molecule type" value="Genomic_DNA"/>
</dbReference>
<protein>
    <submittedName>
        <fullName evidence="1">Uncharacterized protein</fullName>
    </submittedName>
</protein>
<dbReference type="PANTHER" id="PTHR22603:SF66">
    <property type="entry name" value="ETHANOLAMINE KINASE"/>
    <property type="match status" value="1"/>
</dbReference>
<dbReference type="Pfam" id="PF01633">
    <property type="entry name" value="Choline_kinase"/>
    <property type="match status" value="1"/>
</dbReference>
<dbReference type="GO" id="GO:0006646">
    <property type="term" value="P:phosphatidylethanolamine biosynthetic process"/>
    <property type="evidence" value="ECO:0007669"/>
    <property type="project" value="TreeGrafter"/>
</dbReference>
<dbReference type="AlphaFoldDB" id="A0A520MF54"/>
<gene>
    <name evidence="1" type="ORF">EVB03_06665</name>
</gene>
<dbReference type="GO" id="GO:0005737">
    <property type="term" value="C:cytoplasm"/>
    <property type="evidence" value="ECO:0007669"/>
    <property type="project" value="TreeGrafter"/>
</dbReference>